<dbReference type="InterPro" id="IPR041882">
    <property type="entry name" value="SAM_ANKS1_repeat2"/>
</dbReference>
<dbReference type="Gene3D" id="1.10.150.50">
    <property type="entry name" value="Transcription Factor, Ets-1"/>
    <property type="match status" value="2"/>
</dbReference>
<sequence length="396" mass="44698">MQVALWTSLPNGRRGKAKTVAGWLDALGLPQYESDLVSNGFDDLNFFNGGILEDQDLLEIGVLDMSNRKILLEAVKSLPVHPQLVDSNAQSFSSASEWLGSLCLDEYVPRFEHQGYASMERVMLIWEVELTSVLDISALGHRKRMLVSLADLKKQTQNANDNKQDGVKTWDLDLEAKLNELTAELSLYCPEEKPAESKPKMPTDSDVMSAMDSGELALAMAEQLLNSEVLKKKTEERKKENRWHHEPEVLLKGSVNYTTQYLGSHMVKEISGVTSTIDACRKMRLSTAKLQKVPSVILSISVNGIKFIDARSRLLVSHHDMKNVSYITQDPEDKCVFAYIAKDAKIDKHYCHVFRVEKKELSDEVTMSIGQAFELAYEQFMHLQRHLNTHAQQKAS</sequence>
<dbReference type="CDD" id="cd09499">
    <property type="entry name" value="SAM_AIDA1AB-like_repeat1"/>
    <property type="match status" value="1"/>
</dbReference>
<dbReference type="InterPro" id="IPR033635">
    <property type="entry name" value="ANKS1/Caskin"/>
</dbReference>
<dbReference type="InterPro" id="IPR013761">
    <property type="entry name" value="SAM/pointed_sf"/>
</dbReference>
<dbReference type="InterPro" id="IPR006020">
    <property type="entry name" value="PTB/PI_dom"/>
</dbReference>
<dbReference type="CDD" id="cd09500">
    <property type="entry name" value="SAM_AIDA1AB-like_repeat2"/>
    <property type="match status" value="1"/>
</dbReference>
<accession>A7RZG4</accession>
<gene>
    <name evidence="7" type="ORF">NEMVEDRAFT_v1g183746</name>
</gene>
<dbReference type="PANTHER" id="PTHR24174:SF1">
    <property type="entry name" value="IP14385P"/>
    <property type="match status" value="1"/>
</dbReference>
<evidence type="ECO:0000313" key="8">
    <source>
        <dbReference type="Proteomes" id="UP000001593"/>
    </source>
</evidence>
<dbReference type="GO" id="GO:0005737">
    <property type="term" value="C:cytoplasm"/>
    <property type="evidence" value="ECO:0007669"/>
    <property type="project" value="UniProtKB-SubCell"/>
</dbReference>
<dbReference type="SMART" id="SM00454">
    <property type="entry name" value="SAM"/>
    <property type="match status" value="2"/>
</dbReference>
<protein>
    <submittedName>
        <fullName evidence="7">Uncharacterized protein</fullName>
    </submittedName>
</protein>
<evidence type="ECO:0000259" key="5">
    <source>
        <dbReference type="PROSITE" id="PS01179"/>
    </source>
</evidence>
<dbReference type="InParanoid" id="A7RZG4"/>
<name>A7RZG4_NEMVE</name>
<dbReference type="AlphaFoldDB" id="A7RZG4"/>
<dbReference type="STRING" id="45351.A7RZG4"/>
<comment type="subcellular location">
    <subcellularLocation>
        <location evidence="1">Cytoplasm</location>
    </subcellularLocation>
</comment>
<dbReference type="SUPFAM" id="SSF50729">
    <property type="entry name" value="PH domain-like"/>
    <property type="match status" value="1"/>
</dbReference>
<dbReference type="PANTHER" id="PTHR24174">
    <property type="entry name" value="ANKYRIN REPEAT AND STERILE ALPHA MOTIF DOMAIN-CONTAINING PROTEIN 1"/>
    <property type="match status" value="1"/>
</dbReference>
<dbReference type="HOGENOM" id="CLU_032911_0_0_1"/>
<dbReference type="PhylomeDB" id="A7RZG4"/>
<organism evidence="7 8">
    <name type="scientific">Nematostella vectensis</name>
    <name type="common">Starlet sea anemone</name>
    <dbReference type="NCBI Taxonomy" id="45351"/>
    <lineage>
        <taxon>Eukaryota</taxon>
        <taxon>Metazoa</taxon>
        <taxon>Cnidaria</taxon>
        <taxon>Anthozoa</taxon>
        <taxon>Hexacorallia</taxon>
        <taxon>Actiniaria</taxon>
        <taxon>Edwardsiidae</taxon>
        <taxon>Nematostella</taxon>
    </lineage>
</organism>
<dbReference type="CDD" id="cd01274">
    <property type="entry name" value="PTB_Anks"/>
    <property type="match status" value="1"/>
</dbReference>
<keyword evidence="3" id="KW-0677">Repeat</keyword>
<dbReference type="eggNOG" id="KOG0507">
    <property type="taxonomic scope" value="Eukaryota"/>
</dbReference>
<evidence type="ECO:0000256" key="1">
    <source>
        <dbReference type="ARBA" id="ARBA00004496"/>
    </source>
</evidence>
<evidence type="ECO:0000313" key="7">
    <source>
        <dbReference type="EMBL" id="EDO43144.1"/>
    </source>
</evidence>
<evidence type="ECO:0000256" key="3">
    <source>
        <dbReference type="ARBA" id="ARBA00022737"/>
    </source>
</evidence>
<dbReference type="Pfam" id="PF00640">
    <property type="entry name" value="PID"/>
    <property type="match status" value="1"/>
</dbReference>
<dbReference type="InterPro" id="IPR011993">
    <property type="entry name" value="PH-like_dom_sf"/>
</dbReference>
<reference evidence="7 8" key="1">
    <citation type="journal article" date="2007" name="Science">
        <title>Sea anemone genome reveals ancestral eumetazoan gene repertoire and genomic organization.</title>
        <authorList>
            <person name="Putnam N.H."/>
            <person name="Srivastava M."/>
            <person name="Hellsten U."/>
            <person name="Dirks B."/>
            <person name="Chapman J."/>
            <person name="Salamov A."/>
            <person name="Terry A."/>
            <person name="Shapiro H."/>
            <person name="Lindquist E."/>
            <person name="Kapitonov V.V."/>
            <person name="Jurka J."/>
            <person name="Genikhovich G."/>
            <person name="Grigoriev I.V."/>
            <person name="Lucas S.M."/>
            <person name="Steele R.E."/>
            <person name="Finnerty J.R."/>
            <person name="Technau U."/>
            <person name="Martindale M.Q."/>
            <person name="Rokhsar D.S."/>
        </authorList>
    </citation>
    <scope>NUCLEOTIDE SEQUENCE [LARGE SCALE GENOMIC DNA]</scope>
    <source>
        <strain evidence="8">CH2 X CH6</strain>
    </source>
</reference>
<dbReference type="Proteomes" id="UP000001593">
    <property type="component" value="Unassembled WGS sequence"/>
</dbReference>
<keyword evidence="2" id="KW-0963">Cytoplasm</keyword>
<dbReference type="EMBL" id="DS469557">
    <property type="protein sequence ID" value="EDO43144.1"/>
    <property type="molecule type" value="Genomic_DNA"/>
</dbReference>
<dbReference type="Gene3D" id="2.30.29.30">
    <property type="entry name" value="Pleckstrin-homology domain (PH domain)/Phosphotyrosine-binding domain (PTB)"/>
    <property type="match status" value="1"/>
</dbReference>
<dbReference type="InterPro" id="IPR041880">
    <property type="entry name" value="SAM_ANKS1_repeat1"/>
</dbReference>
<dbReference type="SUPFAM" id="SSF47769">
    <property type="entry name" value="SAM/Pointed domain"/>
    <property type="match status" value="2"/>
</dbReference>
<dbReference type="Pfam" id="PF00536">
    <property type="entry name" value="SAM_1"/>
    <property type="match status" value="2"/>
</dbReference>
<dbReference type="SMART" id="SM00462">
    <property type="entry name" value="PTB"/>
    <property type="match status" value="1"/>
</dbReference>
<feature type="domain" description="PID" evidence="5">
    <location>
        <begin position="253"/>
        <end position="382"/>
    </location>
</feature>
<keyword evidence="4" id="KW-0040">ANK repeat</keyword>
<proteinExistence type="predicted"/>
<evidence type="ECO:0000256" key="4">
    <source>
        <dbReference type="ARBA" id="ARBA00023043"/>
    </source>
</evidence>
<feature type="domain" description="SAM" evidence="6">
    <location>
        <begin position="90"/>
        <end position="155"/>
    </location>
</feature>
<dbReference type="PROSITE" id="PS50105">
    <property type="entry name" value="SAM_DOMAIN"/>
    <property type="match status" value="2"/>
</dbReference>
<dbReference type="InterPro" id="IPR001660">
    <property type="entry name" value="SAM"/>
</dbReference>
<keyword evidence="8" id="KW-1185">Reference proteome</keyword>
<evidence type="ECO:0000256" key="2">
    <source>
        <dbReference type="ARBA" id="ARBA00022490"/>
    </source>
</evidence>
<evidence type="ECO:0000259" key="6">
    <source>
        <dbReference type="PROSITE" id="PS50105"/>
    </source>
</evidence>
<dbReference type="PROSITE" id="PS01179">
    <property type="entry name" value="PID"/>
    <property type="match status" value="1"/>
</dbReference>
<dbReference type="OMA" id="DKHYCHV"/>
<feature type="domain" description="SAM" evidence="6">
    <location>
        <begin position="15"/>
        <end position="81"/>
    </location>
</feature>